<dbReference type="EMBL" id="BARW01005521">
    <property type="protein sequence ID" value="GAI80290.1"/>
    <property type="molecule type" value="Genomic_DNA"/>
</dbReference>
<dbReference type="Gene3D" id="3.30.1980.10">
    <property type="entry name" value="Hypothetical protein YunC"/>
    <property type="match status" value="1"/>
</dbReference>
<dbReference type="SUPFAM" id="SSF102891">
    <property type="entry name" value="Hypothetical protein Ta1206"/>
    <property type="match status" value="1"/>
</dbReference>
<dbReference type="Pfam" id="PF08827">
    <property type="entry name" value="DUF1805"/>
    <property type="match status" value="1"/>
</dbReference>
<dbReference type="InterPro" id="IPR014931">
    <property type="entry name" value="DUF1805"/>
</dbReference>
<proteinExistence type="predicted"/>
<evidence type="ECO:0008006" key="2">
    <source>
        <dbReference type="Google" id="ProtNLM"/>
    </source>
</evidence>
<evidence type="ECO:0000313" key="1">
    <source>
        <dbReference type="EMBL" id="GAI80290.1"/>
    </source>
</evidence>
<dbReference type="AlphaFoldDB" id="X1SY71"/>
<gene>
    <name evidence="1" type="ORF">S12H4_11961</name>
</gene>
<dbReference type="InterPro" id="IPR036493">
    <property type="entry name" value="YunC_sf"/>
</dbReference>
<protein>
    <recommendedName>
        <fullName evidence="2">DUF1805 domain-containing protein</fullName>
    </recommendedName>
</protein>
<accession>X1SY71</accession>
<reference evidence="1" key="1">
    <citation type="journal article" date="2014" name="Front. Microbiol.">
        <title>High frequency of phylogenetically diverse reductive dehalogenase-homologous genes in deep subseafloor sedimentary metagenomes.</title>
        <authorList>
            <person name="Kawai M."/>
            <person name="Futagami T."/>
            <person name="Toyoda A."/>
            <person name="Takaki Y."/>
            <person name="Nishi S."/>
            <person name="Hori S."/>
            <person name="Arai W."/>
            <person name="Tsubouchi T."/>
            <person name="Morono Y."/>
            <person name="Uchiyama I."/>
            <person name="Ito T."/>
            <person name="Fujiyama A."/>
            <person name="Inagaki F."/>
            <person name="Takami H."/>
        </authorList>
    </citation>
    <scope>NUCLEOTIDE SEQUENCE</scope>
    <source>
        <strain evidence="1">Expedition CK06-06</strain>
    </source>
</reference>
<comment type="caution">
    <text evidence="1">The sequence shown here is derived from an EMBL/GenBank/DDBJ whole genome shotgun (WGS) entry which is preliminary data.</text>
</comment>
<name>X1SY71_9ZZZZ</name>
<organism evidence="1">
    <name type="scientific">marine sediment metagenome</name>
    <dbReference type="NCBI Taxonomy" id="412755"/>
    <lineage>
        <taxon>unclassified sequences</taxon>
        <taxon>metagenomes</taxon>
        <taxon>ecological metagenomes</taxon>
    </lineage>
</organism>
<sequence length="103" mass="10846">MMEVHTKTYQTLNGLVEGVQTKWAAFNILLVAGSKGFLACPAIDVEACESYGVAAAIVESTPANPIGTLERFGDRKITKANAKAEALGIKEGMDVTDAFALIA</sequence>